<protein>
    <recommendedName>
        <fullName evidence="4">DUF2625 domain-containing protein</fullName>
    </recommendedName>
</protein>
<gene>
    <name evidence="2" type="ORF">SAMN05444388_102238</name>
</gene>
<dbReference type="AlphaFoldDB" id="A0A1M5ITX2"/>
<feature type="signal peptide" evidence="1">
    <location>
        <begin position="1"/>
        <end position="19"/>
    </location>
</feature>
<dbReference type="RefSeq" id="WP_175556803.1">
    <property type="nucleotide sequence ID" value="NZ_FQWH01000002.1"/>
</dbReference>
<evidence type="ECO:0008006" key="4">
    <source>
        <dbReference type="Google" id="ProtNLM"/>
    </source>
</evidence>
<name>A0A1M5ITX2_FLAJO</name>
<evidence type="ECO:0000313" key="3">
    <source>
        <dbReference type="Proteomes" id="UP000184112"/>
    </source>
</evidence>
<evidence type="ECO:0000313" key="2">
    <source>
        <dbReference type="EMBL" id="SHG31410.1"/>
    </source>
</evidence>
<dbReference type="Pfam" id="PF10946">
    <property type="entry name" value="DUF2625"/>
    <property type="match status" value="1"/>
</dbReference>
<feature type="chain" id="PRO_5012206250" description="DUF2625 domain-containing protein" evidence="1">
    <location>
        <begin position="20"/>
        <end position="247"/>
    </location>
</feature>
<evidence type="ECO:0000256" key="1">
    <source>
        <dbReference type="SAM" id="SignalP"/>
    </source>
</evidence>
<keyword evidence="1" id="KW-0732">Signal</keyword>
<dbReference type="EMBL" id="FQWH01000002">
    <property type="protein sequence ID" value="SHG31410.1"/>
    <property type="molecule type" value="Genomic_DNA"/>
</dbReference>
<proteinExistence type="predicted"/>
<dbReference type="InterPro" id="IPR021239">
    <property type="entry name" value="DUF2625"/>
</dbReference>
<dbReference type="Proteomes" id="UP000184112">
    <property type="component" value="Unassembled WGS sequence"/>
</dbReference>
<dbReference type="NCBIfam" id="NF008498">
    <property type="entry name" value="PRK11408.1-5"/>
    <property type="match status" value="1"/>
</dbReference>
<sequence>MRLKFPLIVLTFLSFAANAQNKMKKVEELIDKADPGWTLVEDWIKTAQNKVEILPADAAKAKEALYKTQVTTRSSMGAVVFNTGGLLIDDGWIRILGSGNSKFDRTLPDWNKGKTFTEFGEAPPYLLIADDAIGGFYLLNGGGLGADIGKIYYFSPDNLEYEPLDVTYSEFLGFCFNNDLDKFYEGNRWNGWREEVSKLKGDEVFNFYPFLWTAEGSDINKNSRKIIPVQEQYGLNIDLRKQLGFEK</sequence>
<accession>A0A1M5ITX2</accession>
<reference evidence="2 3" key="1">
    <citation type="submission" date="2016-11" db="EMBL/GenBank/DDBJ databases">
        <authorList>
            <person name="Jaros S."/>
            <person name="Januszkiewicz K."/>
            <person name="Wedrychowicz H."/>
        </authorList>
    </citation>
    <scope>NUCLEOTIDE SEQUENCE [LARGE SCALE GENOMIC DNA]</scope>
    <source>
        <strain evidence="2 3">DSM 6792</strain>
    </source>
</reference>
<organism evidence="2 3">
    <name type="scientific">Flavobacterium johnsoniae</name>
    <name type="common">Cytophaga johnsonae</name>
    <dbReference type="NCBI Taxonomy" id="986"/>
    <lineage>
        <taxon>Bacteria</taxon>
        <taxon>Pseudomonadati</taxon>
        <taxon>Bacteroidota</taxon>
        <taxon>Flavobacteriia</taxon>
        <taxon>Flavobacteriales</taxon>
        <taxon>Flavobacteriaceae</taxon>
        <taxon>Flavobacterium</taxon>
    </lineage>
</organism>